<organism evidence="1 2">
    <name type="scientific">Romanomermis culicivorax</name>
    <name type="common">Nematode worm</name>
    <dbReference type="NCBI Taxonomy" id="13658"/>
    <lineage>
        <taxon>Eukaryota</taxon>
        <taxon>Metazoa</taxon>
        <taxon>Ecdysozoa</taxon>
        <taxon>Nematoda</taxon>
        <taxon>Enoplea</taxon>
        <taxon>Dorylaimia</taxon>
        <taxon>Mermithida</taxon>
        <taxon>Mermithoidea</taxon>
        <taxon>Mermithidae</taxon>
        <taxon>Romanomermis</taxon>
    </lineage>
</organism>
<dbReference type="WBParaSite" id="nRc.2.0.1.t43024-RA">
    <property type="protein sequence ID" value="nRc.2.0.1.t43024-RA"/>
    <property type="gene ID" value="nRc.2.0.1.g43024"/>
</dbReference>
<keyword evidence="1" id="KW-1185">Reference proteome</keyword>
<name>A0A915KX32_ROMCU</name>
<evidence type="ECO:0000313" key="1">
    <source>
        <dbReference type="Proteomes" id="UP000887565"/>
    </source>
</evidence>
<reference evidence="2" key="1">
    <citation type="submission" date="2022-11" db="UniProtKB">
        <authorList>
            <consortium name="WormBaseParasite"/>
        </authorList>
    </citation>
    <scope>IDENTIFICATION</scope>
</reference>
<dbReference type="AlphaFoldDB" id="A0A915KX32"/>
<dbReference type="Proteomes" id="UP000887565">
    <property type="component" value="Unplaced"/>
</dbReference>
<protein>
    <submittedName>
        <fullName evidence="2">Uncharacterized protein</fullName>
    </submittedName>
</protein>
<accession>A0A915KX32</accession>
<evidence type="ECO:0000313" key="2">
    <source>
        <dbReference type="WBParaSite" id="nRc.2.0.1.t43024-RA"/>
    </source>
</evidence>
<sequence>WQLSKQPVGGGLLFDHRFVQTAHRVTNAAKIWAVTLYQLFTHFAHATGVDDGSPLRMIDGALDALFVDETGRELDALDDESGKK</sequence>
<proteinExistence type="predicted"/>